<dbReference type="EMBL" id="CAJNOQ010004982">
    <property type="protein sequence ID" value="CAF1081575.1"/>
    <property type="molecule type" value="Genomic_DNA"/>
</dbReference>
<protein>
    <submittedName>
        <fullName evidence="1">Uncharacterized protein</fullName>
    </submittedName>
</protein>
<evidence type="ECO:0000313" key="5">
    <source>
        <dbReference type="Proteomes" id="UP000663829"/>
    </source>
</evidence>
<dbReference type="EMBL" id="CAJOBA010034370">
    <property type="protein sequence ID" value="CAF3983754.1"/>
    <property type="molecule type" value="Genomic_DNA"/>
</dbReference>
<dbReference type="Proteomes" id="UP000682733">
    <property type="component" value="Unassembled WGS sequence"/>
</dbReference>
<accession>A0A814MMX9</accession>
<keyword evidence="5" id="KW-1185">Reference proteome</keyword>
<sequence>MNGYQTSEDGLNIPYSPCEPGKFDFYRIHQAKDCQLSEEDDGPTLSTLTPAIGKTTSMTRSPFADYVHNLNSNTNPLDIPNNILKTNENTFATTVNNSLSNSVSASSFFLPDESKTDTDNPIKETSSSSALSTLTNAVKNVISPVHLSTDYNHHDDQNHDHQDHGSICLSGKELNYLVPQSM</sequence>
<reference evidence="1" key="1">
    <citation type="submission" date="2021-02" db="EMBL/GenBank/DDBJ databases">
        <authorList>
            <person name="Nowell W R."/>
        </authorList>
    </citation>
    <scope>NUCLEOTIDE SEQUENCE</scope>
</reference>
<organism evidence="1 5">
    <name type="scientific">Didymodactylos carnosus</name>
    <dbReference type="NCBI Taxonomy" id="1234261"/>
    <lineage>
        <taxon>Eukaryota</taxon>
        <taxon>Metazoa</taxon>
        <taxon>Spiralia</taxon>
        <taxon>Gnathifera</taxon>
        <taxon>Rotifera</taxon>
        <taxon>Eurotatoria</taxon>
        <taxon>Bdelloidea</taxon>
        <taxon>Philodinida</taxon>
        <taxon>Philodinidae</taxon>
        <taxon>Didymodactylos</taxon>
    </lineage>
</organism>
<evidence type="ECO:0000313" key="2">
    <source>
        <dbReference type="EMBL" id="CAF1172461.1"/>
    </source>
</evidence>
<dbReference type="EMBL" id="CAJOBC010004983">
    <property type="protein sequence ID" value="CAF3847424.1"/>
    <property type="molecule type" value="Genomic_DNA"/>
</dbReference>
<comment type="caution">
    <text evidence="1">The sequence shown here is derived from an EMBL/GenBank/DDBJ whole genome shotgun (WGS) entry which is preliminary data.</text>
</comment>
<evidence type="ECO:0000313" key="4">
    <source>
        <dbReference type="EMBL" id="CAF3983754.1"/>
    </source>
</evidence>
<dbReference type="Proteomes" id="UP000677228">
    <property type="component" value="Unassembled WGS sequence"/>
</dbReference>
<dbReference type="Proteomes" id="UP000681722">
    <property type="component" value="Unassembled WGS sequence"/>
</dbReference>
<gene>
    <name evidence="1" type="ORF">GPM918_LOCUS17796</name>
    <name evidence="2" type="ORF">OVA965_LOCUS22643</name>
    <name evidence="3" type="ORF">SRO942_LOCUS17795</name>
    <name evidence="4" type="ORF">TMI583_LOCUS23357</name>
</gene>
<name>A0A814MMX9_9BILA</name>
<evidence type="ECO:0000313" key="3">
    <source>
        <dbReference type="EMBL" id="CAF3847424.1"/>
    </source>
</evidence>
<dbReference type="AlphaFoldDB" id="A0A814MMX9"/>
<dbReference type="Proteomes" id="UP000663829">
    <property type="component" value="Unassembled WGS sequence"/>
</dbReference>
<dbReference type="EMBL" id="CAJNOK010012846">
    <property type="protein sequence ID" value="CAF1172461.1"/>
    <property type="molecule type" value="Genomic_DNA"/>
</dbReference>
<evidence type="ECO:0000313" key="1">
    <source>
        <dbReference type="EMBL" id="CAF1081575.1"/>
    </source>
</evidence>
<proteinExistence type="predicted"/>